<dbReference type="KEGG" id="sfa:Sfla_0300"/>
<organism evidence="1 2">
    <name type="scientific">Streptomyces pratensis (strain ATCC 33331 / IAF-45CD)</name>
    <dbReference type="NCBI Taxonomy" id="591167"/>
    <lineage>
        <taxon>Bacteria</taxon>
        <taxon>Bacillati</taxon>
        <taxon>Actinomycetota</taxon>
        <taxon>Actinomycetes</taxon>
        <taxon>Kitasatosporales</taxon>
        <taxon>Streptomycetaceae</taxon>
        <taxon>Streptomyces</taxon>
    </lineage>
</organism>
<accession>A0A8D4BA75</accession>
<protein>
    <submittedName>
        <fullName evidence="1">Uncharacterized protein</fullName>
    </submittedName>
</protein>
<gene>
    <name evidence="1" type="ordered locus">Sfla_0300</name>
</gene>
<dbReference type="InterPro" id="IPR046193">
    <property type="entry name" value="DUF6221"/>
</dbReference>
<evidence type="ECO:0000313" key="2">
    <source>
        <dbReference type="Proteomes" id="UP000002066"/>
    </source>
</evidence>
<proteinExistence type="predicted"/>
<evidence type="ECO:0000313" key="1">
    <source>
        <dbReference type="EMBL" id="ADW01767.1"/>
    </source>
</evidence>
<dbReference type="EMBL" id="CP002475">
    <property type="protein sequence ID" value="ADW01767.1"/>
    <property type="molecule type" value="Genomic_DNA"/>
</dbReference>
<dbReference type="OrthoDB" id="4209081at2"/>
<sequence>MTAGLVAFVRARFNEELEKARFAGNVVGSRPERFGVGPEEAAEHARFSVAAAEARIVLLDDTVVPYLGTAGPGGRNAEFQLRLLAAPYVEHRDYPHDDGSARRPGSPA</sequence>
<dbReference type="AlphaFoldDB" id="A0A8D4BA75"/>
<dbReference type="Proteomes" id="UP000002066">
    <property type="component" value="Chromosome"/>
</dbReference>
<reference evidence="1 2" key="1">
    <citation type="submission" date="2011-01" db="EMBL/GenBank/DDBJ databases">
        <title>Complete sequence of chromosome of Streptomyces flavogriseus ATCC 33331.</title>
        <authorList>
            <consortium name="US DOE Joint Genome Institute"/>
            <person name="Lucas S."/>
            <person name="Copeland A."/>
            <person name="Lapidus A."/>
            <person name="Cheng J.-F."/>
            <person name="Goodwin L."/>
            <person name="Pitluck S."/>
            <person name="Davenport K."/>
            <person name="Detter J.C."/>
            <person name="Han C."/>
            <person name="Tapia R."/>
            <person name="Land M."/>
            <person name="Hauser L."/>
            <person name="Kyrpides N."/>
            <person name="Ivanova N."/>
            <person name="Ovchinnikova G."/>
            <person name="Pagani I."/>
            <person name="Brumm P."/>
            <person name="Mead D."/>
            <person name="Woyke T."/>
        </authorList>
    </citation>
    <scope>NUCLEOTIDE SEQUENCE [LARGE SCALE GENOMIC DNA]</scope>
    <source>
        <strain evidence="2">ATCC 33331 / IAF-45CD</strain>
    </source>
</reference>
<name>A0A8D4BA75_STRFA</name>
<dbReference type="Pfam" id="PF19730">
    <property type="entry name" value="DUF6221"/>
    <property type="match status" value="1"/>
</dbReference>